<sequence>MKERAPHTSRLVRACGANKNLFLILIPTPKSGYLVALSTALAASCPVASDSAGSPSKQRAGAPTVPAPASTLAPFGLEDHQVLSFVDSGLESTLALPDAVAAYTDAFQWFSWGASLLTYLLPPVRRLTLPGLACLVREKRESANMLTPVTGVAASETGKAAICPILPSLFPLEEKITPKCSRDLIYDTTTPMIEGADTSTQAAKAVWFQPPTPKGPKKGSKFWSISRARKRCAGSFSLNGGMLTRFALASTGSTTTYIKKKHQRDKEPQPLRVGHRWLRRKNPGSTRLTSRSLEAHCRGRAEGNTEPRLESQSPSGGMVKGNVRFWPRDVFALSPFLLVGTSPCSSQPFLPDGLHQGIFECPAASIALLFEQKQLCREESLPIERRDPYGFQGELLLQPTGI</sequence>
<proteinExistence type="predicted"/>
<protein>
    <submittedName>
        <fullName evidence="1">Uncharacterized protein</fullName>
    </submittedName>
</protein>
<organism evidence="1 2">
    <name type="scientific">Vicia faba</name>
    <name type="common">Broad bean</name>
    <name type="synonym">Faba vulgaris</name>
    <dbReference type="NCBI Taxonomy" id="3906"/>
    <lineage>
        <taxon>Eukaryota</taxon>
        <taxon>Viridiplantae</taxon>
        <taxon>Streptophyta</taxon>
        <taxon>Embryophyta</taxon>
        <taxon>Tracheophyta</taxon>
        <taxon>Spermatophyta</taxon>
        <taxon>Magnoliopsida</taxon>
        <taxon>eudicotyledons</taxon>
        <taxon>Gunneridae</taxon>
        <taxon>Pentapetalae</taxon>
        <taxon>rosids</taxon>
        <taxon>fabids</taxon>
        <taxon>Fabales</taxon>
        <taxon>Fabaceae</taxon>
        <taxon>Papilionoideae</taxon>
        <taxon>50 kb inversion clade</taxon>
        <taxon>NPAAA clade</taxon>
        <taxon>Hologalegina</taxon>
        <taxon>IRL clade</taxon>
        <taxon>Fabeae</taxon>
        <taxon>Vicia</taxon>
    </lineage>
</organism>
<reference evidence="1 2" key="1">
    <citation type="submission" date="2023-01" db="EMBL/GenBank/DDBJ databases">
        <authorList>
            <person name="Kreplak J."/>
        </authorList>
    </citation>
    <scope>NUCLEOTIDE SEQUENCE [LARGE SCALE GENOMIC DNA]</scope>
</reference>
<evidence type="ECO:0000313" key="1">
    <source>
        <dbReference type="EMBL" id="CAI8617859.1"/>
    </source>
</evidence>
<accession>A0AAV1B911</accession>
<keyword evidence="2" id="KW-1185">Reference proteome</keyword>
<dbReference type="Proteomes" id="UP001157006">
    <property type="component" value="Chromosome 6"/>
</dbReference>
<name>A0AAV1B911_VICFA</name>
<evidence type="ECO:0000313" key="2">
    <source>
        <dbReference type="Proteomes" id="UP001157006"/>
    </source>
</evidence>
<gene>
    <name evidence="1" type="ORF">VFH_VI095920</name>
</gene>
<dbReference type="EMBL" id="OX451741">
    <property type="protein sequence ID" value="CAI8617859.1"/>
    <property type="molecule type" value="Genomic_DNA"/>
</dbReference>
<dbReference type="AlphaFoldDB" id="A0AAV1B911"/>